<keyword evidence="3" id="KW-1185">Reference proteome</keyword>
<reference evidence="2 3" key="1">
    <citation type="submission" date="2021-07" db="EMBL/GenBank/DDBJ databases">
        <authorList>
            <person name="Palmer J.M."/>
        </authorList>
    </citation>
    <scope>NUCLEOTIDE SEQUENCE [LARGE SCALE GENOMIC DNA]</scope>
    <source>
        <strain evidence="2 3">AT_MEX2019</strain>
        <tissue evidence="2">Muscle</tissue>
    </source>
</reference>
<evidence type="ECO:0000313" key="3">
    <source>
        <dbReference type="Proteomes" id="UP001345963"/>
    </source>
</evidence>
<feature type="compositionally biased region" description="Basic and acidic residues" evidence="1">
    <location>
        <begin position="91"/>
        <end position="101"/>
    </location>
</feature>
<evidence type="ECO:0000256" key="1">
    <source>
        <dbReference type="SAM" id="MobiDB-lite"/>
    </source>
</evidence>
<proteinExistence type="predicted"/>
<accession>A0ABU7BCX1</accession>
<name>A0ABU7BCX1_9TELE</name>
<feature type="region of interest" description="Disordered" evidence="1">
    <location>
        <begin position="76"/>
        <end position="101"/>
    </location>
</feature>
<gene>
    <name evidence="2" type="ORF">ATANTOWER_000574</name>
</gene>
<protein>
    <submittedName>
        <fullName evidence="2">Uncharacterized protein</fullName>
    </submittedName>
</protein>
<sequence length="101" mass="11410">MSSTVIPLWRAVEDGIPLVEWALSFFGGSNAEMYKHVKQPHITNVKGAEQTVAVLQSSLFNAQMGATQCSHARHITSVHTQDREDEMWLPPHEERDRSHSE</sequence>
<dbReference type="EMBL" id="JAHUTI010050229">
    <property type="protein sequence ID" value="MED6248451.1"/>
    <property type="molecule type" value="Genomic_DNA"/>
</dbReference>
<evidence type="ECO:0000313" key="2">
    <source>
        <dbReference type="EMBL" id="MED6248451.1"/>
    </source>
</evidence>
<dbReference type="Proteomes" id="UP001345963">
    <property type="component" value="Unassembled WGS sequence"/>
</dbReference>
<comment type="caution">
    <text evidence="2">The sequence shown here is derived from an EMBL/GenBank/DDBJ whole genome shotgun (WGS) entry which is preliminary data.</text>
</comment>
<organism evidence="2 3">
    <name type="scientific">Ataeniobius toweri</name>
    <dbReference type="NCBI Taxonomy" id="208326"/>
    <lineage>
        <taxon>Eukaryota</taxon>
        <taxon>Metazoa</taxon>
        <taxon>Chordata</taxon>
        <taxon>Craniata</taxon>
        <taxon>Vertebrata</taxon>
        <taxon>Euteleostomi</taxon>
        <taxon>Actinopterygii</taxon>
        <taxon>Neopterygii</taxon>
        <taxon>Teleostei</taxon>
        <taxon>Neoteleostei</taxon>
        <taxon>Acanthomorphata</taxon>
        <taxon>Ovalentaria</taxon>
        <taxon>Atherinomorphae</taxon>
        <taxon>Cyprinodontiformes</taxon>
        <taxon>Goodeidae</taxon>
        <taxon>Ataeniobius</taxon>
    </lineage>
</organism>